<name>A0A3B0Y0C3_9ZZZZ</name>
<accession>A0A3B0Y0C3</accession>
<reference evidence="1" key="1">
    <citation type="submission" date="2018-06" db="EMBL/GenBank/DDBJ databases">
        <authorList>
            <person name="Zhirakovskaya E."/>
        </authorList>
    </citation>
    <scope>NUCLEOTIDE SEQUENCE</scope>
</reference>
<dbReference type="SUPFAM" id="SSF53474">
    <property type="entry name" value="alpha/beta-Hydrolases"/>
    <property type="match status" value="1"/>
</dbReference>
<dbReference type="EMBL" id="UOFI01000199">
    <property type="protein sequence ID" value="VAW70430.1"/>
    <property type="molecule type" value="Genomic_DNA"/>
</dbReference>
<evidence type="ECO:0000313" key="1">
    <source>
        <dbReference type="EMBL" id="VAW70430.1"/>
    </source>
</evidence>
<gene>
    <name evidence="1" type="ORF">MNBD_GAMMA09-2126</name>
</gene>
<dbReference type="InterPro" id="IPR029058">
    <property type="entry name" value="AB_hydrolase_fold"/>
</dbReference>
<dbReference type="AlphaFoldDB" id="A0A3B0Y0C3"/>
<proteinExistence type="predicted"/>
<protein>
    <recommendedName>
        <fullName evidence="2">Alpha/beta hydrolase</fullName>
    </recommendedName>
</protein>
<sequence>MLLAVMLVCAGGCAYKKNIDGLVQDNKLMKSNHQSPSFSHFILSNQQYYSQNKSVLYVFIEGDGLPWRTRTQISANPDPVYPLALDLMSHNRYPSIYLSRPCYWLRDESCNYELWTNKRYSKQVVESMLYILDEVSEGFESITLVGYSGGGALAALMANSAGKITRLITLAGNLDHLKWTRQHGYTPLKDSLNPFEYTLPSTVEQYHFAAENDKNILPAWIKTFSDKQINSRYILLKNADHSCCWLESWEDILKTANR</sequence>
<dbReference type="Gene3D" id="3.40.50.1820">
    <property type="entry name" value="alpha/beta hydrolase"/>
    <property type="match status" value="1"/>
</dbReference>
<organism evidence="1">
    <name type="scientific">hydrothermal vent metagenome</name>
    <dbReference type="NCBI Taxonomy" id="652676"/>
    <lineage>
        <taxon>unclassified sequences</taxon>
        <taxon>metagenomes</taxon>
        <taxon>ecological metagenomes</taxon>
    </lineage>
</organism>
<evidence type="ECO:0008006" key="2">
    <source>
        <dbReference type="Google" id="ProtNLM"/>
    </source>
</evidence>